<proteinExistence type="predicted"/>
<dbReference type="CDD" id="cd00201">
    <property type="entry name" value="WW"/>
    <property type="match status" value="1"/>
</dbReference>
<dbReference type="SUPFAM" id="SSF51045">
    <property type="entry name" value="WW domain"/>
    <property type="match status" value="1"/>
</dbReference>
<organism evidence="4 5">
    <name type="scientific">Helobdella robusta</name>
    <name type="common">Californian leech</name>
    <dbReference type="NCBI Taxonomy" id="6412"/>
    <lineage>
        <taxon>Eukaryota</taxon>
        <taxon>Metazoa</taxon>
        <taxon>Spiralia</taxon>
        <taxon>Lophotrochozoa</taxon>
        <taxon>Annelida</taxon>
        <taxon>Clitellata</taxon>
        <taxon>Hirudinea</taxon>
        <taxon>Rhynchobdellida</taxon>
        <taxon>Glossiphoniidae</taxon>
        <taxon>Helobdella</taxon>
    </lineage>
</organism>
<dbReference type="KEGG" id="hro:HELRODRAFT_193535"/>
<dbReference type="PROSITE" id="PS50020">
    <property type="entry name" value="WW_DOMAIN_2"/>
    <property type="match status" value="1"/>
</dbReference>
<evidence type="ECO:0000313" key="4">
    <source>
        <dbReference type="EnsemblMetazoa" id="HelroP193535"/>
    </source>
</evidence>
<keyword evidence="5" id="KW-1185">Reference proteome</keyword>
<evidence type="ECO:0000313" key="5">
    <source>
        <dbReference type="Proteomes" id="UP000015101"/>
    </source>
</evidence>
<dbReference type="EMBL" id="AMQM01006806">
    <property type="status" value="NOT_ANNOTATED_CDS"/>
    <property type="molecule type" value="Genomic_DNA"/>
</dbReference>
<feature type="region of interest" description="Disordered" evidence="1">
    <location>
        <begin position="262"/>
        <end position="292"/>
    </location>
</feature>
<dbReference type="InParanoid" id="T1FV36"/>
<dbReference type="EnsemblMetazoa" id="HelroT193535">
    <property type="protein sequence ID" value="HelroP193535"/>
    <property type="gene ID" value="HelroG193535"/>
</dbReference>
<dbReference type="HOGENOM" id="CLU_954025_0_0_1"/>
<dbReference type="EMBL" id="KB097519">
    <property type="protein sequence ID" value="ESN95540.1"/>
    <property type="molecule type" value="Genomic_DNA"/>
</dbReference>
<feature type="compositionally biased region" description="Polar residues" evidence="1">
    <location>
        <begin position="275"/>
        <end position="286"/>
    </location>
</feature>
<evidence type="ECO:0000313" key="3">
    <source>
        <dbReference type="EMBL" id="ESN95540.1"/>
    </source>
</evidence>
<dbReference type="InterPro" id="IPR036020">
    <property type="entry name" value="WW_dom_sf"/>
</dbReference>
<protein>
    <recommendedName>
        <fullName evidence="2">WW domain-containing protein</fullName>
    </recommendedName>
</protein>
<dbReference type="GeneID" id="20212682"/>
<feature type="region of interest" description="Disordered" evidence="1">
    <location>
        <begin position="113"/>
        <end position="192"/>
    </location>
</feature>
<reference evidence="4" key="3">
    <citation type="submission" date="2015-06" db="UniProtKB">
        <authorList>
            <consortium name="EnsemblMetazoa"/>
        </authorList>
    </citation>
    <scope>IDENTIFICATION</scope>
</reference>
<gene>
    <name evidence="4" type="primary">20212682</name>
    <name evidence="3" type="ORF">HELRODRAFT_193535</name>
</gene>
<name>T1FV36_HELRO</name>
<reference evidence="3 5" key="2">
    <citation type="journal article" date="2013" name="Nature">
        <title>Insights into bilaterian evolution from three spiralian genomes.</title>
        <authorList>
            <person name="Simakov O."/>
            <person name="Marletaz F."/>
            <person name="Cho S.J."/>
            <person name="Edsinger-Gonzales E."/>
            <person name="Havlak P."/>
            <person name="Hellsten U."/>
            <person name="Kuo D.H."/>
            <person name="Larsson T."/>
            <person name="Lv J."/>
            <person name="Arendt D."/>
            <person name="Savage R."/>
            <person name="Osoegawa K."/>
            <person name="de Jong P."/>
            <person name="Grimwood J."/>
            <person name="Chapman J.A."/>
            <person name="Shapiro H."/>
            <person name="Aerts A."/>
            <person name="Otillar R.P."/>
            <person name="Terry A.Y."/>
            <person name="Boore J.L."/>
            <person name="Grigoriev I.V."/>
            <person name="Lindberg D.R."/>
            <person name="Seaver E.C."/>
            <person name="Weisblat D.A."/>
            <person name="Putnam N.H."/>
            <person name="Rokhsar D.S."/>
        </authorList>
    </citation>
    <scope>NUCLEOTIDE SEQUENCE</scope>
</reference>
<accession>T1FV36</accession>
<feature type="domain" description="WW" evidence="2">
    <location>
        <begin position="2"/>
        <end position="36"/>
    </location>
</feature>
<sequence length="292" mass="31877">MTEMPFGRDMRFDSKIKKYYFLDHKNRSTSWDDPRLVLWKEWVDVSMKLGDSQLRDERIINTIHPTVCPSLIRCIFIATNFNVHQTCKILSDMGYNEMESLINAKAKLKTCLSPNPASSDATGQQQQQQQAAAKTTTTTSSSMSVPKSAAVVGGGSSSSSTTPRTTTPKSSTPQTATPKLSNKKNASLPYSNSEMEEDITILQILESTSLNSGEIVEETAYESSDPTSSSSSLVAVHFTNTPRKMNYVGPNKNLCVGPNPTLACGPDPVNHQGPDPQNVQGPQGSNHVKDDE</sequence>
<dbReference type="AlphaFoldDB" id="T1FV36"/>
<dbReference type="Gene3D" id="2.20.70.10">
    <property type="match status" value="1"/>
</dbReference>
<dbReference type="CTD" id="20212682"/>
<dbReference type="Proteomes" id="UP000015101">
    <property type="component" value="Unassembled WGS sequence"/>
</dbReference>
<dbReference type="RefSeq" id="XP_009026406.1">
    <property type="nucleotide sequence ID" value="XM_009028158.1"/>
</dbReference>
<dbReference type="OrthoDB" id="2020426at2759"/>
<reference evidence="5" key="1">
    <citation type="submission" date="2012-12" db="EMBL/GenBank/DDBJ databases">
        <authorList>
            <person name="Hellsten U."/>
            <person name="Grimwood J."/>
            <person name="Chapman J.A."/>
            <person name="Shapiro H."/>
            <person name="Aerts A."/>
            <person name="Otillar R.P."/>
            <person name="Terry A.Y."/>
            <person name="Boore J.L."/>
            <person name="Simakov O."/>
            <person name="Marletaz F."/>
            <person name="Cho S.-J."/>
            <person name="Edsinger-Gonzales E."/>
            <person name="Havlak P."/>
            <person name="Kuo D.-H."/>
            <person name="Larsson T."/>
            <person name="Lv J."/>
            <person name="Arendt D."/>
            <person name="Savage R."/>
            <person name="Osoegawa K."/>
            <person name="de Jong P."/>
            <person name="Lindberg D.R."/>
            <person name="Seaver E.C."/>
            <person name="Weisblat D.A."/>
            <person name="Putnam N.H."/>
            <person name="Grigoriev I.V."/>
            <person name="Rokhsar D.S."/>
        </authorList>
    </citation>
    <scope>NUCLEOTIDE SEQUENCE</scope>
</reference>
<evidence type="ECO:0000259" key="2">
    <source>
        <dbReference type="PROSITE" id="PS50020"/>
    </source>
</evidence>
<feature type="compositionally biased region" description="Polar residues" evidence="1">
    <location>
        <begin position="183"/>
        <end position="192"/>
    </location>
</feature>
<evidence type="ECO:0000256" key="1">
    <source>
        <dbReference type="SAM" id="MobiDB-lite"/>
    </source>
</evidence>
<dbReference type="InterPro" id="IPR001202">
    <property type="entry name" value="WW_dom"/>
</dbReference>
<feature type="compositionally biased region" description="Low complexity" evidence="1">
    <location>
        <begin position="117"/>
        <end position="179"/>
    </location>
</feature>